<feature type="region of interest" description="Disordered" evidence="1">
    <location>
        <begin position="1"/>
        <end position="93"/>
    </location>
</feature>
<dbReference type="Proteomes" id="UP001140011">
    <property type="component" value="Unassembled WGS sequence"/>
</dbReference>
<dbReference type="AlphaFoldDB" id="A0A9W8H777"/>
<keyword evidence="3" id="KW-1185">Reference proteome</keyword>
<reference evidence="2" key="1">
    <citation type="submission" date="2022-07" db="EMBL/GenBank/DDBJ databases">
        <title>Phylogenomic reconstructions and comparative analyses of Kickxellomycotina fungi.</title>
        <authorList>
            <person name="Reynolds N.K."/>
            <person name="Stajich J.E."/>
            <person name="Barry K."/>
            <person name="Grigoriev I.V."/>
            <person name="Crous P."/>
            <person name="Smith M.E."/>
        </authorList>
    </citation>
    <scope>NUCLEOTIDE SEQUENCE</scope>
    <source>
        <strain evidence="2">BCRC 34297</strain>
    </source>
</reference>
<evidence type="ECO:0000313" key="2">
    <source>
        <dbReference type="EMBL" id="KAJ2757210.1"/>
    </source>
</evidence>
<feature type="compositionally biased region" description="Low complexity" evidence="1">
    <location>
        <begin position="336"/>
        <end position="347"/>
    </location>
</feature>
<feature type="region of interest" description="Disordered" evidence="1">
    <location>
        <begin position="143"/>
        <end position="206"/>
    </location>
</feature>
<accession>A0A9W8H777</accession>
<evidence type="ECO:0000313" key="3">
    <source>
        <dbReference type="Proteomes" id="UP001140011"/>
    </source>
</evidence>
<feature type="compositionally biased region" description="Polar residues" evidence="1">
    <location>
        <begin position="181"/>
        <end position="195"/>
    </location>
</feature>
<dbReference type="OrthoDB" id="5599311at2759"/>
<sequence length="844" mass="89752">MFVASTPGAHGPMSEHTPSSRGVDHHHQQPPQSRSFGLGIRRAKTATGNSIKRLFKHSSKPDNSSVAGDLPRRGITVEPIDSPSPPGSTTSRHPEAIHIHRPYAEHCRPPSARSTKSVRSIFSSAKRITLRPSTLFRKHTPVLSDADMPESPHVAPASDVGSSFGSPRISPARHARPASPLPTTTDVGNRPQQHRSPMPPPPPMGQWMRHASNIKAERARNNPIDYGGEHLSTTELDDWHSTAPSVQKLRRCPPMPIHHLPLPHQPVTSPEYSTAYSAPTTISASVSISASVEVSAPPSAAPSATTKSPMSFSSKSLGLSLLDFGYNERAVHDFLPPSSSPESAASGPPSPSPPGSLLTSAEDLVAISPPFQVACEQKDLGSDDCGSLDGGYCSSDSLHSSVLSTLDPALPAEIWTTIVRTLGAPEPVCAVAIPTALLIAALNGNADSSPFVIRGIDDLLLELGVDDAAFIADIDIPEELLLLPPTVPMISADADVLSLCEIDKLIEQLGHSHAACCVGCADYCERPTRKSRILDVPALLNTAAFVGDLDCMPSIVVATDIEPLAESDFISSSEDSFRETSECPEVDSSAIITELGCANELVALPPLVPVLNVDLIIRQLGDVSVATYNIPLPQAKSPVPVPVLNVAELVLELGKVTTPKFACQPSEDNTPLGASLDIAEVVEMLGNPASAVRIALTRTTTAVRPSLAKGLMRTPEPGTAVGLEGLGGVYTSEWLVHDMERAGIVSEQILDASATFNLFKFPQMSLQSNTQGLESRMSAELSGSGMDVDEVIIDSRSRSSSMSLDHHDGTQYINRLIAALRIPPIVVSRPFLGPRRNMLFPHLC</sequence>
<feature type="region of interest" description="Disordered" evidence="1">
    <location>
        <begin position="333"/>
        <end position="358"/>
    </location>
</feature>
<comment type="caution">
    <text evidence="2">The sequence shown here is derived from an EMBL/GenBank/DDBJ whole genome shotgun (WGS) entry which is preliminary data.</text>
</comment>
<gene>
    <name evidence="2" type="ORF">GGI19_000260</name>
</gene>
<proteinExistence type="predicted"/>
<name>A0A9W8H777_9FUNG</name>
<organism evidence="2 3">
    <name type="scientific">Coemansia pectinata</name>
    <dbReference type="NCBI Taxonomy" id="1052879"/>
    <lineage>
        <taxon>Eukaryota</taxon>
        <taxon>Fungi</taxon>
        <taxon>Fungi incertae sedis</taxon>
        <taxon>Zoopagomycota</taxon>
        <taxon>Kickxellomycotina</taxon>
        <taxon>Kickxellomycetes</taxon>
        <taxon>Kickxellales</taxon>
        <taxon>Kickxellaceae</taxon>
        <taxon>Coemansia</taxon>
    </lineage>
</organism>
<evidence type="ECO:0000256" key="1">
    <source>
        <dbReference type="SAM" id="MobiDB-lite"/>
    </source>
</evidence>
<protein>
    <submittedName>
        <fullName evidence="2">Uncharacterized protein</fullName>
    </submittedName>
</protein>
<dbReference type="EMBL" id="JANBUH010000005">
    <property type="protein sequence ID" value="KAJ2757210.1"/>
    <property type="molecule type" value="Genomic_DNA"/>
</dbReference>